<keyword evidence="1 3" id="KW-0238">DNA-binding</keyword>
<dbReference type="Gene3D" id="2.60.200.20">
    <property type="match status" value="1"/>
</dbReference>
<feature type="compositionally biased region" description="Polar residues" evidence="4">
    <location>
        <begin position="168"/>
        <end position="178"/>
    </location>
</feature>
<keyword evidence="8" id="KW-1185">Reference proteome</keyword>
<feature type="DNA-binding region" description="Fork-head" evidence="3">
    <location>
        <begin position="696"/>
        <end position="786"/>
    </location>
</feature>
<sequence length="1194" mass="130299">MQCFMQCSGTSPSRPILLLHRRQFHSPPPPPPTPPSMSSQVLAAPMVGHDLSRRTGTRSPAPSKSLDSPPALETSYDQQHSLPEQSHKTSTFLSHKNTSNPDTHTTHLHDQTTFEQTQRAVGNLLDALRTNVEQSHLTKDAIAQASSEAPEKLLHSPDLQRPSVSPLEPQSPSMSVPTSTGFTFPGALALDDSLAVLPLDGLTASMADVSQPQEDLLLSTFADPQGPQHASILEGEMAETVEEELPLNVQTAQDTGQIAAYAKLEFDDGPFYITTHSLELGRDARAYRAAKARLAEQQQQQKGEGSSSGNSHPSSHQKRDGGSQVKGSVVSDRGGFYGVDDVEGEAQEAHEERQRQEADGPHSSNHSASSIVNPKDLYTQPPLPHFNYQAYPIDEYEREIEEIPAPVTSEHFPEQEEGFLLPIHHAPVKDDLEQDVANHRSVSRRHAKIFWEDDCFKIHIKGVNGAFVNEEHYPKDAIVPLREDVSIQIKGIKFQFKLPVHNSLESSDESDQVEDDSPNQNAESSSATSGVEDAVALNTSGRTPLKVKIRNFNRTSPPPVPPALGPDGKPKRRGPGRPPKDGIMSKRERTAKERADREAAAKAANGGVTPEPSNRGRAGRTTAKAVPEVEDSKPAKRKYTKRKPANQDPDDVTPKLEEDSEGIADDAPPTKRARVNRSESPEYPKLEDLSEKDLLRPPHNYSILIYDLLKESPKPLDLKGIYRGLKMKWPHFLYRYKDPKGWESSVRHNVNEDKLKIIEKVDRVGKGYSYRAKPGVDIEQHKKKRARSPPAAQKMSAPPQPRYPQQPQPPPPGPYTYPQSRPPPPGHGMYGHLVPTTVPQSSMAYTTAYPPATAGAYSSDAVASLPQYATSGPPAQQISYPTTTSQITPGTQSLPITASATAYPAHPAAYPAPPTANQARPEPYHNSLHQQPPRPTNPILYPPPLTAPYQTPTQPQQTHSQPPLPSPPPGVSPYQPFLPTGLSVISTFESSLLEGVENPTDLPRIRATLASVRKRVFEGASGSSLVGGETQDERTFLHYFRHILENERFRNPGFVGWEAVRREKERQTKLAPEGGAGAVARVGGSAGAGAVAGVQAQAPASNPTNTMLELRGGSDGDEGEGTGGHQGSAEKDQHGHEHHNADAVKKDAEPEAGKEQQHDDLQTAERKDGDGEMRKKKSEPEPTPTTTPTPMLRE</sequence>
<organism evidence="7 8">
    <name type="scientific">Endocarpon pusillum</name>
    <dbReference type="NCBI Taxonomy" id="364733"/>
    <lineage>
        <taxon>Eukaryota</taxon>
        <taxon>Fungi</taxon>
        <taxon>Dikarya</taxon>
        <taxon>Ascomycota</taxon>
        <taxon>Pezizomycotina</taxon>
        <taxon>Eurotiomycetes</taxon>
        <taxon>Chaetothyriomycetidae</taxon>
        <taxon>Verrucariales</taxon>
        <taxon>Verrucariaceae</taxon>
        <taxon>Endocarpon</taxon>
    </lineage>
</organism>
<feature type="compositionally biased region" description="Polar residues" evidence="4">
    <location>
        <begin position="57"/>
        <end position="66"/>
    </location>
</feature>
<reference evidence="7" key="1">
    <citation type="submission" date="2020-02" db="EMBL/GenBank/DDBJ databases">
        <authorList>
            <person name="Palmer J.M."/>
        </authorList>
    </citation>
    <scope>NUCLEOTIDE SEQUENCE</scope>
    <source>
        <strain evidence="7">EPUS1.4</strain>
        <tissue evidence="7">Thallus</tissue>
    </source>
</reference>
<dbReference type="GO" id="GO:0005634">
    <property type="term" value="C:nucleus"/>
    <property type="evidence" value="ECO:0007669"/>
    <property type="project" value="UniProtKB-SubCell"/>
</dbReference>
<name>A0A8H7AJX4_9EURO</name>
<feature type="compositionally biased region" description="Low complexity" evidence="4">
    <location>
        <begin position="295"/>
        <end position="314"/>
    </location>
</feature>
<feature type="compositionally biased region" description="Pro residues" evidence="4">
    <location>
        <begin position="962"/>
        <end position="971"/>
    </location>
</feature>
<dbReference type="GO" id="GO:0043565">
    <property type="term" value="F:sequence-specific DNA binding"/>
    <property type="evidence" value="ECO:0007669"/>
    <property type="project" value="InterPro"/>
</dbReference>
<dbReference type="InterPro" id="IPR000253">
    <property type="entry name" value="FHA_dom"/>
</dbReference>
<dbReference type="OrthoDB" id="5402974at2759"/>
<evidence type="ECO:0000256" key="2">
    <source>
        <dbReference type="ARBA" id="ARBA00023242"/>
    </source>
</evidence>
<feature type="compositionally biased region" description="Basic and acidic residues" evidence="4">
    <location>
        <begin position="676"/>
        <end position="694"/>
    </location>
</feature>
<evidence type="ECO:0000259" key="6">
    <source>
        <dbReference type="PROSITE" id="PS50039"/>
    </source>
</evidence>
<gene>
    <name evidence="7" type="ORF">GJ744_011730</name>
</gene>
<feature type="compositionally biased region" description="Basic and acidic residues" evidence="4">
    <location>
        <begin position="347"/>
        <end position="360"/>
    </location>
</feature>
<protein>
    <recommendedName>
        <fullName evidence="9">FHA domain-containing protein</fullName>
    </recommendedName>
</protein>
<feature type="compositionally biased region" description="Polar residues" evidence="4">
    <location>
        <begin position="518"/>
        <end position="529"/>
    </location>
</feature>
<evidence type="ECO:0000313" key="8">
    <source>
        <dbReference type="Proteomes" id="UP000606974"/>
    </source>
</evidence>
<feature type="compositionally biased region" description="Low complexity" evidence="4">
    <location>
        <begin position="947"/>
        <end position="961"/>
    </location>
</feature>
<dbReference type="InterPro" id="IPR045178">
    <property type="entry name" value="Fhl1/FHA1"/>
</dbReference>
<feature type="domain" description="Fork-head" evidence="6">
    <location>
        <begin position="696"/>
        <end position="786"/>
    </location>
</feature>
<feature type="region of interest" description="Disordered" evidence="4">
    <location>
        <begin position="1095"/>
        <end position="1194"/>
    </location>
</feature>
<feature type="compositionally biased region" description="Acidic residues" evidence="4">
    <location>
        <begin position="506"/>
        <end position="517"/>
    </location>
</feature>
<feature type="compositionally biased region" description="Polar residues" evidence="4">
    <location>
        <begin position="75"/>
        <end position="101"/>
    </location>
</feature>
<comment type="subcellular location">
    <subcellularLocation>
        <location evidence="3">Nucleus</location>
    </subcellularLocation>
</comment>
<dbReference type="PANTHER" id="PTHR21712:SF29">
    <property type="entry name" value="PRE-RRNA-PROCESSING PROTEIN FHL1"/>
    <property type="match status" value="1"/>
</dbReference>
<feature type="domain" description="FHA" evidence="5">
    <location>
        <begin position="431"/>
        <end position="473"/>
    </location>
</feature>
<accession>A0A8H7AJX4</accession>
<dbReference type="SUPFAM" id="SSF46785">
    <property type="entry name" value="Winged helix' DNA-binding domain"/>
    <property type="match status" value="1"/>
</dbReference>
<evidence type="ECO:0000313" key="7">
    <source>
        <dbReference type="EMBL" id="KAF7506480.1"/>
    </source>
</evidence>
<evidence type="ECO:0000256" key="3">
    <source>
        <dbReference type="PROSITE-ProRule" id="PRU00089"/>
    </source>
</evidence>
<dbReference type="Pfam" id="PF00498">
    <property type="entry name" value="FHA"/>
    <property type="match status" value="1"/>
</dbReference>
<evidence type="ECO:0008006" key="9">
    <source>
        <dbReference type="Google" id="ProtNLM"/>
    </source>
</evidence>
<evidence type="ECO:0000259" key="5">
    <source>
        <dbReference type="PROSITE" id="PS50006"/>
    </source>
</evidence>
<feature type="compositionally biased region" description="Pro residues" evidence="4">
    <location>
        <begin position="798"/>
        <end position="826"/>
    </location>
</feature>
<feature type="region of interest" description="Disordered" evidence="4">
    <location>
        <begin position="147"/>
        <end position="178"/>
    </location>
</feature>
<dbReference type="InterPro" id="IPR008984">
    <property type="entry name" value="SMAD_FHA_dom_sf"/>
</dbReference>
<dbReference type="Proteomes" id="UP000606974">
    <property type="component" value="Unassembled WGS sequence"/>
</dbReference>
<feature type="compositionally biased region" description="Polar residues" evidence="4">
    <location>
        <begin position="362"/>
        <end position="372"/>
    </location>
</feature>
<dbReference type="InterPro" id="IPR036388">
    <property type="entry name" value="WH-like_DNA-bd_sf"/>
</dbReference>
<dbReference type="SUPFAM" id="SSF49879">
    <property type="entry name" value="SMAD/FHA domain"/>
    <property type="match status" value="1"/>
</dbReference>
<comment type="caution">
    <text evidence="7">The sequence shown here is derived from an EMBL/GenBank/DDBJ whole genome shotgun (WGS) entry which is preliminary data.</text>
</comment>
<feature type="region of interest" description="Disordered" evidence="4">
    <location>
        <begin position="290"/>
        <end position="383"/>
    </location>
</feature>
<dbReference type="PROSITE" id="PS50006">
    <property type="entry name" value="FHA_DOMAIN"/>
    <property type="match status" value="1"/>
</dbReference>
<dbReference type="Pfam" id="PF00250">
    <property type="entry name" value="Forkhead"/>
    <property type="match status" value="1"/>
</dbReference>
<feature type="region of interest" description="Disordered" evidence="4">
    <location>
        <begin position="905"/>
        <end position="971"/>
    </location>
</feature>
<dbReference type="PROSITE" id="PS50039">
    <property type="entry name" value="FORK_HEAD_3"/>
    <property type="match status" value="1"/>
</dbReference>
<dbReference type="EMBL" id="JAACFV010000086">
    <property type="protein sequence ID" value="KAF7506480.1"/>
    <property type="molecule type" value="Genomic_DNA"/>
</dbReference>
<feature type="compositionally biased region" description="Pro residues" evidence="4">
    <location>
        <begin position="932"/>
        <end position="946"/>
    </location>
</feature>
<feature type="compositionally biased region" description="Basic and acidic residues" evidence="4">
    <location>
        <begin position="1128"/>
        <end position="1173"/>
    </location>
</feature>
<dbReference type="PANTHER" id="PTHR21712">
    <property type="entry name" value="PRE-RRNA-PROCESSING PROTEIN FHL1"/>
    <property type="match status" value="1"/>
</dbReference>
<keyword evidence="2 3" id="KW-0539">Nucleus</keyword>
<proteinExistence type="predicted"/>
<evidence type="ECO:0000256" key="1">
    <source>
        <dbReference type="ARBA" id="ARBA00023125"/>
    </source>
</evidence>
<dbReference type="InterPro" id="IPR001766">
    <property type="entry name" value="Fork_head_dom"/>
</dbReference>
<dbReference type="InterPro" id="IPR036390">
    <property type="entry name" value="WH_DNA-bd_sf"/>
</dbReference>
<feature type="compositionally biased region" description="Basic residues" evidence="4">
    <location>
        <begin position="635"/>
        <end position="644"/>
    </location>
</feature>
<evidence type="ECO:0000256" key="4">
    <source>
        <dbReference type="SAM" id="MobiDB-lite"/>
    </source>
</evidence>
<feature type="region of interest" description="Disordered" evidence="4">
    <location>
        <begin position="51"/>
        <end position="114"/>
    </location>
</feature>
<feature type="region of interest" description="Disordered" evidence="4">
    <location>
        <begin position="503"/>
        <end position="694"/>
    </location>
</feature>
<feature type="region of interest" description="Disordered" evidence="4">
    <location>
        <begin position="772"/>
        <end position="835"/>
    </location>
</feature>
<dbReference type="Gene3D" id="1.10.10.10">
    <property type="entry name" value="Winged helix-like DNA-binding domain superfamily/Winged helix DNA-binding domain"/>
    <property type="match status" value="1"/>
</dbReference>
<feature type="compositionally biased region" description="Basic and acidic residues" evidence="4">
    <location>
        <begin position="578"/>
        <end position="600"/>
    </location>
</feature>
<dbReference type="GO" id="GO:0003700">
    <property type="term" value="F:DNA-binding transcription factor activity"/>
    <property type="evidence" value="ECO:0007669"/>
    <property type="project" value="InterPro"/>
</dbReference>
<dbReference type="AlphaFoldDB" id="A0A8H7AJX4"/>
<dbReference type="GO" id="GO:0060962">
    <property type="term" value="P:regulation of ribosomal protein gene transcription by RNA polymerase II"/>
    <property type="evidence" value="ECO:0007669"/>
    <property type="project" value="InterPro"/>
</dbReference>
<dbReference type="SMART" id="SM00339">
    <property type="entry name" value="FH"/>
    <property type="match status" value="1"/>
</dbReference>